<name>A0ABN1DLJ2_SACER</name>
<keyword evidence="1" id="KW-0812">Transmembrane</keyword>
<evidence type="ECO:0000313" key="3">
    <source>
        <dbReference type="Proteomes" id="UP001500729"/>
    </source>
</evidence>
<reference evidence="2 3" key="1">
    <citation type="journal article" date="2019" name="Int. J. Syst. Evol. Microbiol.">
        <title>The Global Catalogue of Microorganisms (GCM) 10K type strain sequencing project: providing services to taxonomists for standard genome sequencing and annotation.</title>
        <authorList>
            <consortium name="The Broad Institute Genomics Platform"/>
            <consortium name="The Broad Institute Genome Sequencing Center for Infectious Disease"/>
            <person name="Wu L."/>
            <person name="Ma J."/>
        </authorList>
    </citation>
    <scope>NUCLEOTIDE SEQUENCE [LARGE SCALE GENOMIC DNA]</scope>
    <source>
        <strain evidence="2 3">JCM 10303</strain>
    </source>
</reference>
<proteinExistence type="predicted"/>
<dbReference type="RefSeq" id="WP_009947767.1">
    <property type="nucleotide sequence ID" value="NZ_BAAAGS010000041.1"/>
</dbReference>
<dbReference type="EMBL" id="BAAAGS010000041">
    <property type="protein sequence ID" value="GAA0546530.1"/>
    <property type="molecule type" value="Genomic_DNA"/>
</dbReference>
<gene>
    <name evidence="2" type="ORF">GCM10009533_51740</name>
</gene>
<dbReference type="Proteomes" id="UP001500729">
    <property type="component" value="Unassembled WGS sequence"/>
</dbReference>
<dbReference type="PROSITE" id="PS51257">
    <property type="entry name" value="PROKAR_LIPOPROTEIN"/>
    <property type="match status" value="1"/>
</dbReference>
<keyword evidence="1" id="KW-1133">Transmembrane helix</keyword>
<feature type="transmembrane region" description="Helical" evidence="1">
    <location>
        <begin position="31"/>
        <end position="54"/>
    </location>
</feature>
<comment type="caution">
    <text evidence="2">The sequence shown here is derived from an EMBL/GenBank/DDBJ whole genome shotgun (WGS) entry which is preliminary data.</text>
</comment>
<keyword evidence="1" id="KW-0472">Membrane</keyword>
<evidence type="ECO:0000313" key="2">
    <source>
        <dbReference type="EMBL" id="GAA0546530.1"/>
    </source>
</evidence>
<sequence length="55" mass="5710">MRHYLAFPFALAGLALGIVGCVGHRRGKLLAVVGAVLSFLSLGLGMAMLVGYALH</sequence>
<accession>A0ABN1DLJ2</accession>
<organism evidence="2 3">
    <name type="scientific">Saccharopolyspora erythraea</name>
    <name type="common">Streptomyces erythraeus</name>
    <dbReference type="NCBI Taxonomy" id="1836"/>
    <lineage>
        <taxon>Bacteria</taxon>
        <taxon>Bacillati</taxon>
        <taxon>Actinomycetota</taxon>
        <taxon>Actinomycetes</taxon>
        <taxon>Pseudonocardiales</taxon>
        <taxon>Pseudonocardiaceae</taxon>
        <taxon>Saccharopolyspora</taxon>
    </lineage>
</organism>
<protein>
    <recommendedName>
        <fullName evidence="4">Secreted protein</fullName>
    </recommendedName>
</protein>
<evidence type="ECO:0000256" key="1">
    <source>
        <dbReference type="SAM" id="Phobius"/>
    </source>
</evidence>
<evidence type="ECO:0008006" key="4">
    <source>
        <dbReference type="Google" id="ProtNLM"/>
    </source>
</evidence>
<keyword evidence="3" id="KW-1185">Reference proteome</keyword>